<gene>
    <name evidence="3" type="ORF">KP79_PYT22988</name>
</gene>
<dbReference type="SUPFAM" id="SSF57302">
    <property type="entry name" value="Snake toxin-like"/>
    <property type="match status" value="1"/>
</dbReference>
<dbReference type="Pfam" id="PF13927">
    <property type="entry name" value="Ig_3"/>
    <property type="match status" value="1"/>
</dbReference>
<dbReference type="InterPro" id="IPR036179">
    <property type="entry name" value="Ig-like_dom_sf"/>
</dbReference>
<keyword evidence="1" id="KW-0732">Signal</keyword>
<proteinExistence type="predicted"/>
<accession>A0A210QJR5</accession>
<dbReference type="InterPro" id="IPR013783">
    <property type="entry name" value="Ig-like_fold"/>
</dbReference>
<feature type="chain" id="PRO_5012216775" evidence="1">
    <location>
        <begin position="17"/>
        <end position="307"/>
    </location>
</feature>
<dbReference type="EMBL" id="NEDP02003327">
    <property type="protein sequence ID" value="OWF48980.1"/>
    <property type="molecule type" value="Genomic_DNA"/>
</dbReference>
<feature type="signal peptide" evidence="1">
    <location>
        <begin position="1"/>
        <end position="16"/>
    </location>
</feature>
<dbReference type="CDD" id="cd00117">
    <property type="entry name" value="TFP"/>
    <property type="match status" value="1"/>
</dbReference>
<evidence type="ECO:0000313" key="3">
    <source>
        <dbReference type="EMBL" id="OWF48980.1"/>
    </source>
</evidence>
<reference evidence="3 4" key="1">
    <citation type="journal article" date="2017" name="Nat. Ecol. Evol.">
        <title>Scallop genome provides insights into evolution of bilaterian karyotype and development.</title>
        <authorList>
            <person name="Wang S."/>
            <person name="Zhang J."/>
            <person name="Jiao W."/>
            <person name="Li J."/>
            <person name="Xun X."/>
            <person name="Sun Y."/>
            <person name="Guo X."/>
            <person name="Huan P."/>
            <person name="Dong B."/>
            <person name="Zhang L."/>
            <person name="Hu X."/>
            <person name="Sun X."/>
            <person name="Wang J."/>
            <person name="Zhao C."/>
            <person name="Wang Y."/>
            <person name="Wang D."/>
            <person name="Huang X."/>
            <person name="Wang R."/>
            <person name="Lv J."/>
            <person name="Li Y."/>
            <person name="Zhang Z."/>
            <person name="Liu B."/>
            <person name="Lu W."/>
            <person name="Hui Y."/>
            <person name="Liang J."/>
            <person name="Zhou Z."/>
            <person name="Hou R."/>
            <person name="Li X."/>
            <person name="Liu Y."/>
            <person name="Li H."/>
            <person name="Ning X."/>
            <person name="Lin Y."/>
            <person name="Zhao L."/>
            <person name="Xing Q."/>
            <person name="Dou J."/>
            <person name="Li Y."/>
            <person name="Mao J."/>
            <person name="Guo H."/>
            <person name="Dou H."/>
            <person name="Li T."/>
            <person name="Mu C."/>
            <person name="Jiang W."/>
            <person name="Fu Q."/>
            <person name="Fu X."/>
            <person name="Miao Y."/>
            <person name="Liu J."/>
            <person name="Yu Q."/>
            <person name="Li R."/>
            <person name="Liao H."/>
            <person name="Li X."/>
            <person name="Kong Y."/>
            <person name="Jiang Z."/>
            <person name="Chourrout D."/>
            <person name="Li R."/>
            <person name="Bao Z."/>
        </authorList>
    </citation>
    <scope>NUCLEOTIDE SEQUENCE [LARGE SCALE GENOMIC DNA]</scope>
    <source>
        <strain evidence="3 4">PY_sf001</strain>
    </source>
</reference>
<protein>
    <submittedName>
        <fullName evidence="3">Hemicentin-2</fullName>
    </submittedName>
</protein>
<dbReference type="SUPFAM" id="SSF48726">
    <property type="entry name" value="Immunoglobulin"/>
    <property type="match status" value="1"/>
</dbReference>
<organism evidence="3 4">
    <name type="scientific">Mizuhopecten yessoensis</name>
    <name type="common">Japanese scallop</name>
    <name type="synonym">Patinopecten yessoensis</name>
    <dbReference type="NCBI Taxonomy" id="6573"/>
    <lineage>
        <taxon>Eukaryota</taxon>
        <taxon>Metazoa</taxon>
        <taxon>Spiralia</taxon>
        <taxon>Lophotrochozoa</taxon>
        <taxon>Mollusca</taxon>
        <taxon>Bivalvia</taxon>
        <taxon>Autobranchia</taxon>
        <taxon>Pteriomorphia</taxon>
        <taxon>Pectinida</taxon>
        <taxon>Pectinoidea</taxon>
        <taxon>Pectinidae</taxon>
        <taxon>Mizuhopecten</taxon>
    </lineage>
</organism>
<feature type="domain" description="Ig-like" evidence="2">
    <location>
        <begin position="211"/>
        <end position="299"/>
    </location>
</feature>
<evidence type="ECO:0000256" key="1">
    <source>
        <dbReference type="SAM" id="SignalP"/>
    </source>
</evidence>
<dbReference type="OrthoDB" id="6096179at2759"/>
<dbReference type="AlphaFoldDB" id="A0A210QJR5"/>
<dbReference type="InterPro" id="IPR045860">
    <property type="entry name" value="Snake_toxin-like_sf"/>
</dbReference>
<dbReference type="InterPro" id="IPR007110">
    <property type="entry name" value="Ig-like_dom"/>
</dbReference>
<evidence type="ECO:0000313" key="4">
    <source>
        <dbReference type="Proteomes" id="UP000242188"/>
    </source>
</evidence>
<dbReference type="Gene3D" id="2.60.40.10">
    <property type="entry name" value="Immunoglobulins"/>
    <property type="match status" value="1"/>
</dbReference>
<evidence type="ECO:0000259" key="2">
    <source>
        <dbReference type="PROSITE" id="PS50835"/>
    </source>
</evidence>
<name>A0A210QJR5_MIZYE</name>
<keyword evidence="4" id="KW-1185">Reference proteome</keyword>
<sequence length="307" mass="33334">MRTLVVLAVLCSVAECTQLCYKCNGVPSQSDCGETIICGPHESCYTKRYTGPSGNLMFESGCMAKTVCSVININFGGAGRRKRELVNCLKCCDSEAMGCTEKNTTACGCNADLCNTNNDHGTKCFHCDDVYHPNQCSELKECFSDRICYTRKIELDSNGEKRFSMGCEQKRVCDVFEENALSTDEGTYCTRCCNASFCNMALCGIPQLVIPSFTRKPNDRKVLDGDIVTLHCEVDPKSNATITWAFQSYTGLSTAIPSSAQIMQRGTRVQIRVTRDVLGSWTCTAKNSVGTSAAVAKISSALPVGSG</sequence>
<comment type="caution">
    <text evidence="3">The sequence shown here is derived from an EMBL/GenBank/DDBJ whole genome shotgun (WGS) entry which is preliminary data.</text>
</comment>
<dbReference type="Proteomes" id="UP000242188">
    <property type="component" value="Unassembled WGS sequence"/>
</dbReference>
<dbReference type="PROSITE" id="PS50835">
    <property type="entry name" value="IG_LIKE"/>
    <property type="match status" value="1"/>
</dbReference>